<keyword evidence="15" id="KW-1185">Reference proteome</keyword>
<feature type="transmembrane region" description="Helical" evidence="11">
    <location>
        <begin position="154"/>
        <end position="173"/>
    </location>
</feature>
<comment type="caution">
    <text evidence="14">The sequence shown here is derived from an EMBL/GenBank/DDBJ whole genome shotgun (WGS) entry which is preliminary data.</text>
</comment>
<feature type="domain" description="Histidine kinase" evidence="12">
    <location>
        <begin position="236"/>
        <end position="452"/>
    </location>
</feature>
<evidence type="ECO:0000256" key="5">
    <source>
        <dbReference type="ARBA" id="ARBA00022679"/>
    </source>
</evidence>
<dbReference type="SUPFAM" id="SSF158472">
    <property type="entry name" value="HAMP domain-like"/>
    <property type="match status" value="1"/>
</dbReference>
<dbReference type="Pfam" id="PF00672">
    <property type="entry name" value="HAMP"/>
    <property type="match status" value="1"/>
</dbReference>
<dbReference type="SUPFAM" id="SSF47384">
    <property type="entry name" value="Homodimeric domain of signal transducing histidine kinase"/>
    <property type="match status" value="1"/>
</dbReference>
<keyword evidence="10 11" id="KW-0472">Membrane</keyword>
<evidence type="ECO:0000259" key="12">
    <source>
        <dbReference type="PROSITE" id="PS50109"/>
    </source>
</evidence>
<dbReference type="RefSeq" id="WP_112187091.1">
    <property type="nucleotide sequence ID" value="NZ_CATZAT010000018.1"/>
</dbReference>
<dbReference type="SMART" id="SM00304">
    <property type="entry name" value="HAMP"/>
    <property type="match status" value="1"/>
</dbReference>
<organism evidence="14 15">
    <name type="scientific">Ralstonia holmesii</name>
    <dbReference type="NCBI Taxonomy" id="3058602"/>
    <lineage>
        <taxon>Bacteria</taxon>
        <taxon>Pseudomonadati</taxon>
        <taxon>Pseudomonadota</taxon>
        <taxon>Betaproteobacteria</taxon>
        <taxon>Burkholderiales</taxon>
        <taxon>Burkholderiaceae</taxon>
        <taxon>Ralstonia</taxon>
    </lineage>
</organism>
<evidence type="ECO:0000313" key="15">
    <source>
        <dbReference type="Proteomes" id="UP001189663"/>
    </source>
</evidence>
<dbReference type="Pfam" id="PF00512">
    <property type="entry name" value="HisKA"/>
    <property type="match status" value="1"/>
</dbReference>
<dbReference type="InterPro" id="IPR050428">
    <property type="entry name" value="TCS_sensor_his_kinase"/>
</dbReference>
<dbReference type="Proteomes" id="UP001189663">
    <property type="component" value="Unassembled WGS sequence"/>
</dbReference>
<keyword evidence="8 11" id="KW-1133">Transmembrane helix</keyword>
<evidence type="ECO:0000256" key="11">
    <source>
        <dbReference type="SAM" id="Phobius"/>
    </source>
</evidence>
<dbReference type="Gene3D" id="6.10.340.10">
    <property type="match status" value="1"/>
</dbReference>
<dbReference type="GO" id="GO:0000160">
    <property type="term" value="P:phosphorelay signal transduction system"/>
    <property type="evidence" value="ECO:0007669"/>
    <property type="project" value="UniProtKB-KW"/>
</dbReference>
<dbReference type="InterPro" id="IPR005467">
    <property type="entry name" value="His_kinase_dom"/>
</dbReference>
<proteinExistence type="predicted"/>
<dbReference type="PANTHER" id="PTHR45436">
    <property type="entry name" value="SENSOR HISTIDINE KINASE YKOH"/>
    <property type="match status" value="1"/>
</dbReference>
<evidence type="ECO:0000256" key="10">
    <source>
        <dbReference type="ARBA" id="ARBA00023136"/>
    </source>
</evidence>
<evidence type="ECO:0000313" key="14">
    <source>
        <dbReference type="EMBL" id="CAJ0806157.1"/>
    </source>
</evidence>
<evidence type="ECO:0000259" key="13">
    <source>
        <dbReference type="PROSITE" id="PS50885"/>
    </source>
</evidence>
<dbReference type="InterPro" id="IPR036890">
    <property type="entry name" value="HATPase_C_sf"/>
</dbReference>
<dbReference type="PRINTS" id="PR00344">
    <property type="entry name" value="BCTRLSENSOR"/>
</dbReference>
<dbReference type="CDD" id="cd00075">
    <property type="entry name" value="HATPase"/>
    <property type="match status" value="1"/>
</dbReference>
<dbReference type="AlphaFoldDB" id="A0ABC8QJN0"/>
<dbReference type="PROSITE" id="PS50885">
    <property type="entry name" value="HAMP"/>
    <property type="match status" value="1"/>
</dbReference>
<dbReference type="PROSITE" id="PS51257">
    <property type="entry name" value="PROKAR_LIPOPROTEIN"/>
    <property type="match status" value="1"/>
</dbReference>
<comment type="subcellular location">
    <subcellularLocation>
        <location evidence="2">Membrane</location>
        <topology evidence="2">Multi-pass membrane protein</topology>
    </subcellularLocation>
</comment>
<dbReference type="CDD" id="cd00082">
    <property type="entry name" value="HisKA"/>
    <property type="match status" value="1"/>
</dbReference>
<evidence type="ECO:0000256" key="2">
    <source>
        <dbReference type="ARBA" id="ARBA00004141"/>
    </source>
</evidence>
<evidence type="ECO:0000256" key="4">
    <source>
        <dbReference type="ARBA" id="ARBA00022553"/>
    </source>
</evidence>
<dbReference type="Gene3D" id="1.10.287.130">
    <property type="match status" value="1"/>
</dbReference>
<dbReference type="SMART" id="SM00387">
    <property type="entry name" value="HATPase_c"/>
    <property type="match status" value="1"/>
</dbReference>
<dbReference type="SUPFAM" id="SSF55874">
    <property type="entry name" value="ATPase domain of HSP90 chaperone/DNA topoisomerase II/histidine kinase"/>
    <property type="match status" value="1"/>
</dbReference>
<keyword evidence="5 14" id="KW-0808">Transferase</keyword>
<evidence type="ECO:0000256" key="1">
    <source>
        <dbReference type="ARBA" id="ARBA00000085"/>
    </source>
</evidence>
<dbReference type="PROSITE" id="PS50109">
    <property type="entry name" value="HIS_KIN"/>
    <property type="match status" value="1"/>
</dbReference>
<feature type="transmembrane region" description="Helical" evidence="11">
    <location>
        <begin position="12"/>
        <end position="31"/>
    </location>
</feature>
<dbReference type="InterPro" id="IPR003661">
    <property type="entry name" value="HisK_dim/P_dom"/>
</dbReference>
<accession>A0ABC8QJN0</accession>
<evidence type="ECO:0000256" key="8">
    <source>
        <dbReference type="ARBA" id="ARBA00022989"/>
    </source>
</evidence>
<keyword evidence="7" id="KW-0418">Kinase</keyword>
<dbReference type="GO" id="GO:0004673">
    <property type="term" value="F:protein histidine kinase activity"/>
    <property type="evidence" value="ECO:0007669"/>
    <property type="project" value="UniProtKB-EC"/>
</dbReference>
<dbReference type="EC" id="2.7.13.3" evidence="3"/>
<dbReference type="CDD" id="cd06225">
    <property type="entry name" value="HAMP"/>
    <property type="match status" value="1"/>
</dbReference>
<feature type="domain" description="HAMP" evidence="13">
    <location>
        <begin position="175"/>
        <end position="228"/>
    </location>
</feature>
<keyword evidence="4" id="KW-0597">Phosphoprotein</keyword>
<gene>
    <name evidence="14" type="primary">sasA_17</name>
    <name evidence="14" type="ORF">LMG18096_04747</name>
</gene>
<reference evidence="14 15" key="1">
    <citation type="submission" date="2023-07" db="EMBL/GenBank/DDBJ databases">
        <authorList>
            <person name="Peeters C."/>
        </authorList>
    </citation>
    <scope>NUCLEOTIDE SEQUENCE [LARGE SCALE GENOMIC DNA]</scope>
    <source>
        <strain evidence="14 15">LMG 18096</strain>
    </source>
</reference>
<dbReference type="GO" id="GO:0016020">
    <property type="term" value="C:membrane"/>
    <property type="evidence" value="ECO:0007669"/>
    <property type="project" value="UniProtKB-SubCell"/>
</dbReference>
<comment type="catalytic activity">
    <reaction evidence="1">
        <text>ATP + protein L-histidine = ADP + protein N-phospho-L-histidine.</text>
        <dbReference type="EC" id="2.7.13.3"/>
    </reaction>
</comment>
<evidence type="ECO:0000256" key="3">
    <source>
        <dbReference type="ARBA" id="ARBA00012438"/>
    </source>
</evidence>
<name>A0ABC8QJN0_9RALS</name>
<dbReference type="EMBL" id="CATZAT010000018">
    <property type="protein sequence ID" value="CAJ0806157.1"/>
    <property type="molecule type" value="Genomic_DNA"/>
</dbReference>
<evidence type="ECO:0000256" key="9">
    <source>
        <dbReference type="ARBA" id="ARBA00023012"/>
    </source>
</evidence>
<evidence type="ECO:0000256" key="7">
    <source>
        <dbReference type="ARBA" id="ARBA00022777"/>
    </source>
</evidence>
<keyword evidence="6 11" id="KW-0812">Transmembrane</keyword>
<protein>
    <recommendedName>
        <fullName evidence="3">histidine kinase</fullName>
        <ecNumber evidence="3">2.7.13.3</ecNumber>
    </recommendedName>
</protein>
<dbReference type="Gene3D" id="3.30.565.10">
    <property type="entry name" value="Histidine kinase-like ATPase, C-terminal domain"/>
    <property type="match status" value="1"/>
</dbReference>
<dbReference type="SMART" id="SM00388">
    <property type="entry name" value="HisKA"/>
    <property type="match status" value="1"/>
</dbReference>
<dbReference type="InterPro" id="IPR004358">
    <property type="entry name" value="Sig_transdc_His_kin-like_C"/>
</dbReference>
<evidence type="ECO:0000256" key="6">
    <source>
        <dbReference type="ARBA" id="ARBA00022692"/>
    </source>
</evidence>
<dbReference type="InterPro" id="IPR003660">
    <property type="entry name" value="HAMP_dom"/>
</dbReference>
<dbReference type="PANTHER" id="PTHR45436:SF15">
    <property type="entry name" value="SENSOR HISTIDINE KINASE CUSS"/>
    <property type="match status" value="1"/>
</dbReference>
<dbReference type="InterPro" id="IPR003594">
    <property type="entry name" value="HATPase_dom"/>
</dbReference>
<keyword evidence="9" id="KW-0902">Two-component regulatory system</keyword>
<dbReference type="InterPro" id="IPR036097">
    <property type="entry name" value="HisK_dim/P_sf"/>
</dbReference>
<dbReference type="Pfam" id="PF02518">
    <property type="entry name" value="HATPase_c"/>
    <property type="match status" value="1"/>
</dbReference>
<sequence length="454" mass="49633">MKSIGSRITLWYAITVTATLACLFIAGHFLLDRYLIKQLDELNEAQFKHLKATLGRDYAKLTPPEIDDRIRQATESASSLFYIDMHGPMTNRFFKSSNLHGQSIPDIAGERAYSIGIDTIGEVRVSEFQLAPFDVIVATPLAPVKDLMAGYRQVFFGLLGTALVISVAVGYGLSRLILHPVRVIQATANRIRSDDLSQRIPVGDVKDEIAQLSAFLNQMFDRLEMSFSEIRRFAAEASHELKTPMSLVALHAERLLVSDGLTPQQMDSVAVILEELGRVNRIIDELLFLSRADAGAVLVELRAQAPAALLSAFGQDASALAEHSGKVFAWSHRGEGEVNIDGPRIRQVLLNLLTNALRVSPPGGVIYVDSTLASGTWRVSMVDEGPGLTPEECERIFERFVRLPSPGQDQRGSGLGLAICRSIVAMHKGKIWATSLDVGRGLRVVIEIPAAPAA</sequence>